<feature type="active site" description="Proton acceptor" evidence="6">
    <location>
        <position position="74"/>
    </location>
</feature>
<comment type="similarity">
    <text evidence="6">Belongs to the NAD kinase family.</text>
</comment>
<dbReference type="Proteomes" id="UP000220102">
    <property type="component" value="Unassembled WGS sequence"/>
</dbReference>
<feature type="binding site" evidence="6">
    <location>
        <position position="79"/>
    </location>
    <ligand>
        <name>NAD(+)</name>
        <dbReference type="ChEBI" id="CHEBI:57540"/>
    </ligand>
</feature>
<comment type="caution">
    <text evidence="7">The sequence shown here is derived from an EMBL/GenBank/DDBJ whole genome shotgun (WGS) entry which is preliminary data.</text>
</comment>
<keyword evidence="1 6" id="KW-0808">Transferase</keyword>
<dbReference type="Gene3D" id="3.40.50.10330">
    <property type="entry name" value="Probable inorganic polyphosphate/atp-NAD kinase, domain 1"/>
    <property type="match status" value="1"/>
</dbReference>
<keyword evidence="2 6" id="KW-0418">Kinase</keyword>
<dbReference type="EC" id="2.7.1.23" evidence="6"/>
<dbReference type="RefSeq" id="WP_098074151.1">
    <property type="nucleotide sequence ID" value="NZ_PDEQ01000001.1"/>
</dbReference>
<evidence type="ECO:0000256" key="1">
    <source>
        <dbReference type="ARBA" id="ARBA00022679"/>
    </source>
</evidence>
<gene>
    <name evidence="6" type="primary">nadK</name>
    <name evidence="7" type="ORF">CRI94_02935</name>
</gene>
<dbReference type="SUPFAM" id="SSF111331">
    <property type="entry name" value="NAD kinase/diacylglycerol kinase-like"/>
    <property type="match status" value="1"/>
</dbReference>
<dbReference type="InterPro" id="IPR017437">
    <property type="entry name" value="ATP-NAD_kinase_PpnK-typ_C"/>
</dbReference>
<feature type="binding site" evidence="6">
    <location>
        <position position="177"/>
    </location>
    <ligand>
        <name>NAD(+)</name>
        <dbReference type="ChEBI" id="CHEBI:57540"/>
    </ligand>
</feature>
<comment type="cofactor">
    <cofactor evidence="6">
        <name>a divalent metal cation</name>
        <dbReference type="ChEBI" id="CHEBI:60240"/>
    </cofactor>
</comment>
<dbReference type="GO" id="GO:0005737">
    <property type="term" value="C:cytoplasm"/>
    <property type="evidence" value="ECO:0007669"/>
    <property type="project" value="UniProtKB-SubCell"/>
</dbReference>
<keyword evidence="6" id="KW-0963">Cytoplasm</keyword>
<keyword evidence="8" id="KW-1185">Reference proteome</keyword>
<dbReference type="EMBL" id="PDEQ01000001">
    <property type="protein sequence ID" value="PEN15251.1"/>
    <property type="molecule type" value="Genomic_DNA"/>
</dbReference>
<dbReference type="PANTHER" id="PTHR20275:SF0">
    <property type="entry name" value="NAD KINASE"/>
    <property type="match status" value="1"/>
</dbReference>
<dbReference type="GO" id="GO:0005524">
    <property type="term" value="F:ATP binding"/>
    <property type="evidence" value="ECO:0007669"/>
    <property type="project" value="UniProtKB-KW"/>
</dbReference>
<keyword evidence="3 6" id="KW-0521">NADP</keyword>
<reference evidence="7 8" key="1">
    <citation type="submission" date="2017-10" db="EMBL/GenBank/DDBJ databases">
        <title>Draft genome of Longibacter Salinarum.</title>
        <authorList>
            <person name="Goh K.M."/>
            <person name="Shamsir M.S."/>
            <person name="Lim S.W."/>
        </authorList>
    </citation>
    <scope>NUCLEOTIDE SEQUENCE [LARGE SCALE GENOMIC DNA]</scope>
    <source>
        <strain evidence="7 8">KCTC 52045</strain>
    </source>
</reference>
<feature type="binding site" evidence="6">
    <location>
        <begin position="188"/>
        <end position="193"/>
    </location>
    <ligand>
        <name>NAD(+)</name>
        <dbReference type="ChEBI" id="CHEBI:57540"/>
    </ligand>
</feature>
<dbReference type="InterPro" id="IPR017438">
    <property type="entry name" value="ATP-NAD_kinase_N"/>
</dbReference>
<sequence length="297" mass="32655">MIYGLTGNPTKSQIWPPMHRLIEWLSEKEMPFCLHQPIADGLRERDLIDGTICDELDAERLAKESDIVLSFGGDGTLLRTTHETGPNATPVLGVNIGRLGFLADIEVEDLFEAIYAIEAGDYSIEERMVLEATTPESDILDVAWALNEFVLDRSGEAGLIEIDVRVDGEELNTYWADGLIMSTPTGSTAYSLSTGGPILTPGVDGIILTPIAPHTLTVRPIVLPGSVEINARVLGNDQPYVFAADGRSTVLDTHDLQFTVQRAEHTVNLVKLGGQHFFKTLRKKLMWGVSRSTKEER</sequence>
<dbReference type="OrthoDB" id="9774737at2"/>
<comment type="caution">
    <text evidence="6">Lacks conserved residue(s) required for the propagation of feature annotation.</text>
</comment>
<name>A0A2A8D2Z1_9BACT</name>
<dbReference type="Pfam" id="PF20143">
    <property type="entry name" value="NAD_kinase_C"/>
    <property type="match status" value="1"/>
</dbReference>
<dbReference type="PANTHER" id="PTHR20275">
    <property type="entry name" value="NAD KINASE"/>
    <property type="match status" value="1"/>
</dbReference>
<dbReference type="Gene3D" id="2.60.200.30">
    <property type="entry name" value="Probable inorganic polyphosphate/atp-NAD kinase, domain 2"/>
    <property type="match status" value="1"/>
</dbReference>
<comment type="subcellular location">
    <subcellularLocation>
        <location evidence="6">Cytoplasm</location>
    </subcellularLocation>
</comment>
<keyword evidence="6" id="KW-0547">Nucleotide-binding</keyword>
<dbReference type="GO" id="GO:0051287">
    <property type="term" value="F:NAD binding"/>
    <property type="evidence" value="ECO:0007669"/>
    <property type="project" value="UniProtKB-ARBA"/>
</dbReference>
<feature type="binding site" evidence="6">
    <location>
        <position position="212"/>
    </location>
    <ligand>
        <name>NAD(+)</name>
        <dbReference type="ChEBI" id="CHEBI:57540"/>
    </ligand>
</feature>
<evidence type="ECO:0000256" key="5">
    <source>
        <dbReference type="ARBA" id="ARBA00047925"/>
    </source>
</evidence>
<protein>
    <recommendedName>
        <fullName evidence="6">NAD kinase</fullName>
        <ecNumber evidence="6">2.7.1.23</ecNumber>
    </recommendedName>
    <alternativeName>
        <fullName evidence="6">ATP-dependent NAD kinase</fullName>
    </alternativeName>
</protein>
<evidence type="ECO:0000256" key="4">
    <source>
        <dbReference type="ARBA" id="ARBA00023027"/>
    </source>
</evidence>
<comment type="catalytic activity">
    <reaction evidence="5 6">
        <text>NAD(+) + ATP = ADP + NADP(+) + H(+)</text>
        <dbReference type="Rhea" id="RHEA:18629"/>
        <dbReference type="ChEBI" id="CHEBI:15378"/>
        <dbReference type="ChEBI" id="CHEBI:30616"/>
        <dbReference type="ChEBI" id="CHEBI:57540"/>
        <dbReference type="ChEBI" id="CHEBI:58349"/>
        <dbReference type="ChEBI" id="CHEBI:456216"/>
        <dbReference type="EC" id="2.7.1.23"/>
    </reaction>
</comment>
<dbReference type="InterPro" id="IPR016064">
    <property type="entry name" value="NAD/diacylglycerol_kinase_sf"/>
</dbReference>
<dbReference type="GO" id="GO:0019674">
    <property type="term" value="P:NAD+ metabolic process"/>
    <property type="evidence" value="ECO:0007669"/>
    <property type="project" value="InterPro"/>
</dbReference>
<evidence type="ECO:0000256" key="6">
    <source>
        <dbReference type="HAMAP-Rule" id="MF_00361"/>
    </source>
</evidence>
<evidence type="ECO:0000256" key="3">
    <source>
        <dbReference type="ARBA" id="ARBA00022857"/>
    </source>
</evidence>
<accession>A0A2A8D2Z1</accession>
<dbReference type="HAMAP" id="MF_00361">
    <property type="entry name" value="NAD_kinase"/>
    <property type="match status" value="1"/>
</dbReference>
<evidence type="ECO:0000313" key="7">
    <source>
        <dbReference type="EMBL" id="PEN15251.1"/>
    </source>
</evidence>
<evidence type="ECO:0000313" key="8">
    <source>
        <dbReference type="Proteomes" id="UP000220102"/>
    </source>
</evidence>
<keyword evidence="6" id="KW-0067">ATP-binding</keyword>
<comment type="function">
    <text evidence="6">Involved in the regulation of the intracellular balance of NAD and NADP, and is a key enzyme in the biosynthesis of NADP. Catalyzes specifically the phosphorylation on 2'-hydroxyl of the adenosine moiety of NAD to yield NADP.</text>
</comment>
<proteinExistence type="inferred from homology"/>
<dbReference type="Pfam" id="PF01513">
    <property type="entry name" value="NAD_kinase"/>
    <property type="match status" value="1"/>
</dbReference>
<dbReference type="GO" id="GO:0003951">
    <property type="term" value="F:NAD+ kinase activity"/>
    <property type="evidence" value="ECO:0007669"/>
    <property type="project" value="UniProtKB-UniRule"/>
</dbReference>
<keyword evidence="4 6" id="KW-0520">NAD</keyword>
<feature type="binding site" evidence="6">
    <location>
        <begin position="74"/>
        <end position="75"/>
    </location>
    <ligand>
        <name>NAD(+)</name>
        <dbReference type="ChEBI" id="CHEBI:57540"/>
    </ligand>
</feature>
<organism evidence="7 8">
    <name type="scientific">Longibacter salinarum</name>
    <dbReference type="NCBI Taxonomy" id="1850348"/>
    <lineage>
        <taxon>Bacteria</taxon>
        <taxon>Pseudomonadati</taxon>
        <taxon>Rhodothermota</taxon>
        <taxon>Rhodothermia</taxon>
        <taxon>Rhodothermales</taxon>
        <taxon>Salisaetaceae</taxon>
        <taxon>Longibacter</taxon>
    </lineage>
</organism>
<dbReference type="GO" id="GO:0006741">
    <property type="term" value="P:NADP+ biosynthetic process"/>
    <property type="evidence" value="ECO:0007669"/>
    <property type="project" value="UniProtKB-UniRule"/>
</dbReference>
<feature type="binding site" evidence="6">
    <location>
        <begin position="147"/>
        <end position="148"/>
    </location>
    <ligand>
        <name>NAD(+)</name>
        <dbReference type="ChEBI" id="CHEBI:57540"/>
    </ligand>
</feature>
<dbReference type="AlphaFoldDB" id="A0A2A8D2Z1"/>
<dbReference type="GO" id="GO:0046872">
    <property type="term" value="F:metal ion binding"/>
    <property type="evidence" value="ECO:0007669"/>
    <property type="project" value="UniProtKB-UniRule"/>
</dbReference>
<dbReference type="InterPro" id="IPR002504">
    <property type="entry name" value="NADK"/>
</dbReference>
<evidence type="ECO:0000256" key="2">
    <source>
        <dbReference type="ARBA" id="ARBA00022777"/>
    </source>
</evidence>